<feature type="binding site" evidence="6">
    <location>
        <begin position="46"/>
        <end position="48"/>
    </location>
    <ligand>
        <name>substrate</name>
    </ligand>
</feature>
<dbReference type="NCBIfam" id="NF008455">
    <property type="entry name" value="PRK11320.1"/>
    <property type="match status" value="1"/>
</dbReference>
<keyword evidence="5 6" id="KW-0456">Lyase</keyword>
<dbReference type="Gene3D" id="3.20.20.60">
    <property type="entry name" value="Phosphoenolpyruvate-binding domains"/>
    <property type="match status" value="1"/>
</dbReference>
<dbReference type="CDD" id="cd00377">
    <property type="entry name" value="ICL_PEPM"/>
    <property type="match status" value="1"/>
</dbReference>
<feature type="binding site" evidence="6">
    <location>
        <position position="241"/>
    </location>
    <ligand>
        <name>substrate</name>
    </ligand>
</feature>
<evidence type="ECO:0000256" key="1">
    <source>
        <dbReference type="ARBA" id="ARBA00001946"/>
    </source>
</evidence>
<comment type="similarity">
    <text evidence="2 6 7">Belongs to the isocitrate lyase/PEP mutase superfamily. Methylisocitrate lyase family.</text>
</comment>
<dbReference type="HAMAP" id="MF_01939">
    <property type="entry name" value="PrpB"/>
    <property type="match status" value="1"/>
</dbReference>
<dbReference type="EC" id="4.1.3.30" evidence="6"/>
<dbReference type="InterPro" id="IPR015813">
    <property type="entry name" value="Pyrv/PenolPyrv_kinase-like_dom"/>
</dbReference>
<dbReference type="InterPro" id="IPR012695">
    <property type="entry name" value="PrpB"/>
</dbReference>
<evidence type="ECO:0000256" key="6">
    <source>
        <dbReference type="HAMAP-Rule" id="MF_01939"/>
    </source>
</evidence>
<evidence type="ECO:0000256" key="2">
    <source>
        <dbReference type="ARBA" id="ARBA00009282"/>
    </source>
</evidence>
<comment type="subunit">
    <text evidence="6">Homotetramer; dimer of dimers.</text>
</comment>
<evidence type="ECO:0000256" key="3">
    <source>
        <dbReference type="ARBA" id="ARBA00022723"/>
    </source>
</evidence>
<accession>A0ABX7Q563</accession>
<evidence type="ECO:0000313" key="9">
    <source>
        <dbReference type="Proteomes" id="UP000663651"/>
    </source>
</evidence>
<feature type="binding site" evidence="6">
    <location>
        <position position="188"/>
    </location>
    <ligand>
        <name>substrate</name>
    </ligand>
</feature>
<organism evidence="8 9">
    <name type="scientific">Geobacter benzoatilyticus</name>
    <dbReference type="NCBI Taxonomy" id="2815309"/>
    <lineage>
        <taxon>Bacteria</taxon>
        <taxon>Pseudomonadati</taxon>
        <taxon>Thermodesulfobacteriota</taxon>
        <taxon>Desulfuromonadia</taxon>
        <taxon>Geobacterales</taxon>
        <taxon>Geobacteraceae</taxon>
        <taxon>Geobacter</taxon>
    </lineage>
</organism>
<comment type="cofactor">
    <cofactor evidence="1 6">
        <name>Mg(2+)</name>
        <dbReference type="ChEBI" id="CHEBI:18420"/>
    </cofactor>
</comment>
<dbReference type="NCBIfam" id="TIGR02317">
    <property type="entry name" value="prpB"/>
    <property type="match status" value="1"/>
</dbReference>
<keyword evidence="4 6" id="KW-0460">Magnesium</keyword>
<comment type="pathway">
    <text evidence="6 7">Organic acid metabolism; propanoate degradation.</text>
</comment>
<comment type="catalytic activity">
    <reaction evidence="6 7">
        <text>(2S,3R)-3-hydroxybutane-1,2,3-tricarboxylate = pyruvate + succinate</text>
        <dbReference type="Rhea" id="RHEA:16809"/>
        <dbReference type="ChEBI" id="CHEBI:15361"/>
        <dbReference type="ChEBI" id="CHEBI:30031"/>
        <dbReference type="ChEBI" id="CHEBI:57429"/>
        <dbReference type="EC" id="4.1.3.30"/>
    </reaction>
</comment>
<keyword evidence="9" id="KW-1185">Reference proteome</keyword>
<dbReference type="InterPro" id="IPR039556">
    <property type="entry name" value="ICL/PEPM"/>
</dbReference>
<dbReference type="PROSITE" id="PS00161">
    <property type="entry name" value="ISOCITRATE_LYASE"/>
    <property type="match status" value="1"/>
</dbReference>
<evidence type="ECO:0000256" key="4">
    <source>
        <dbReference type="ARBA" id="ARBA00022842"/>
    </source>
</evidence>
<evidence type="ECO:0000256" key="7">
    <source>
        <dbReference type="RuleBase" id="RU361121"/>
    </source>
</evidence>
<dbReference type="GO" id="GO:0046421">
    <property type="term" value="F:methylisocitrate lyase activity"/>
    <property type="evidence" value="ECO:0007669"/>
    <property type="project" value="UniProtKB-EC"/>
</dbReference>
<evidence type="ECO:0000256" key="5">
    <source>
        <dbReference type="ARBA" id="ARBA00023239"/>
    </source>
</evidence>
<dbReference type="Proteomes" id="UP000663651">
    <property type="component" value="Chromosome"/>
</dbReference>
<dbReference type="Pfam" id="PF13714">
    <property type="entry name" value="PEP_mutase"/>
    <property type="match status" value="1"/>
</dbReference>
<comment type="function">
    <text evidence="7">Catalyzes the thermodynamically favored C-C bond cleavage of (2R,3S)-2-methylisocitrate to yield pyruvate and succinate.</text>
</comment>
<feature type="binding site" evidence="6">
    <location>
        <position position="270"/>
    </location>
    <ligand>
        <name>substrate</name>
    </ligand>
</feature>
<proteinExistence type="inferred from homology"/>
<dbReference type="PANTHER" id="PTHR42905:SF5">
    <property type="entry name" value="CARBOXYVINYL-CARBOXYPHOSPHONATE PHOSPHORYLMUTASE, CHLOROPLASTIC"/>
    <property type="match status" value="1"/>
</dbReference>
<dbReference type="InterPro" id="IPR040442">
    <property type="entry name" value="Pyrv_kinase-like_dom_sf"/>
</dbReference>
<evidence type="ECO:0000313" key="8">
    <source>
        <dbReference type="EMBL" id="QSV46322.1"/>
    </source>
</evidence>
<feature type="binding site" evidence="6">
    <location>
        <position position="88"/>
    </location>
    <ligand>
        <name>Mg(2+)</name>
        <dbReference type="ChEBI" id="CHEBI:18420"/>
    </ligand>
</feature>
<dbReference type="EMBL" id="CP071382">
    <property type="protein sequence ID" value="QSV46322.1"/>
    <property type="molecule type" value="Genomic_DNA"/>
</dbReference>
<reference evidence="8 9" key="1">
    <citation type="submission" date="2021-03" db="EMBL/GenBank/DDBJ databases">
        <title>Geobacter metallireducens gen. nov. sp. nov., a microorganism capable of coupling the complete oxidation of organic compounds to the reduction of iron and other metals.</title>
        <authorList>
            <person name="Li Y."/>
        </authorList>
    </citation>
    <scope>NUCLEOTIDE SEQUENCE [LARGE SCALE GENOMIC DNA]</scope>
    <source>
        <strain evidence="8 9">Jerry-YX</strain>
    </source>
</reference>
<gene>
    <name evidence="6 8" type="primary">prpB</name>
    <name evidence="8" type="ORF">JZM60_03315</name>
</gene>
<comment type="function">
    <text evidence="6">Involved in the catabolism of short chain fatty acids (SCFA) via the 2-methylcitrate cycle (propionate degradation route). Catalyzes the thermodynamically favored C-C bond cleavage of (2R,3S)-2-methylisocitrate to yield pyruvate and succinate via an alpha-carboxy-carbanion intermediate.</text>
</comment>
<dbReference type="PANTHER" id="PTHR42905">
    <property type="entry name" value="PHOSPHOENOLPYRUVATE CARBOXYLASE"/>
    <property type="match status" value="1"/>
</dbReference>
<protein>
    <recommendedName>
        <fullName evidence="6">2-methylisocitrate lyase</fullName>
        <shortName evidence="6">2-MIC</shortName>
        <shortName evidence="6">MICL</shortName>
        <ecNumber evidence="6">4.1.3.30</ecNumber>
    </recommendedName>
    <alternativeName>
        <fullName evidence="6">(2R,3S)-2-methylisocitrate lyase</fullName>
    </alternativeName>
</protein>
<name>A0ABX7Q563_9BACT</name>
<feature type="binding site" evidence="6">
    <location>
        <begin position="123"/>
        <end position="124"/>
    </location>
    <ligand>
        <name>substrate</name>
    </ligand>
</feature>
<keyword evidence="3 6" id="KW-0479">Metal-binding</keyword>
<feature type="binding site" evidence="6">
    <location>
        <position position="86"/>
    </location>
    <ligand>
        <name>Mg(2+)</name>
        <dbReference type="ChEBI" id="CHEBI:18420"/>
    </ligand>
</feature>
<dbReference type="RefSeq" id="WP_207164104.1">
    <property type="nucleotide sequence ID" value="NZ_CP071382.1"/>
</dbReference>
<dbReference type="SUPFAM" id="SSF51621">
    <property type="entry name" value="Phosphoenolpyruvate/pyruvate domain"/>
    <property type="match status" value="1"/>
</dbReference>
<dbReference type="InterPro" id="IPR018523">
    <property type="entry name" value="Isocitrate_lyase_ph_CS"/>
</dbReference>
<sequence>MSEHISAGRRFRRAIEAERPLQVVGTINAYCAILAEKAGHRAIYLSGAGVANASFGLPDLGITSRNDVLEEVRRITGVSPLPLLVDIDTGWGEEFGIARTVKEMIRAGAAAVHLEDQVEPKRCGHRPNKSVVSRSRMADRIKVAVDARDDGDFMIMARTDALATEGLEAAVERAALYVEAGAESIFAEGVTDLATYSQFADAIAVPLLANMTEFGKTPYYTKEQFAEQGVAMVLYPLSAFRAMSKAALDVYETILHAGTQEPVVAAMQPREELYDLLHYYDYEQTLDRLSARGTAESGEEGR</sequence>
<feature type="binding site" evidence="6">
    <location>
        <begin position="210"/>
        <end position="212"/>
    </location>
    <ligand>
        <name>substrate</name>
    </ligand>
</feature>
<feature type="binding site" evidence="6">
    <location>
        <position position="158"/>
    </location>
    <ligand>
        <name>substrate</name>
    </ligand>
</feature>